<evidence type="ECO:0000313" key="2">
    <source>
        <dbReference type="Proteomes" id="UP000290408"/>
    </source>
</evidence>
<dbReference type="RefSeq" id="WP_130630323.1">
    <property type="nucleotide sequence ID" value="NZ_CP036164.1"/>
</dbReference>
<dbReference type="Proteomes" id="UP000290408">
    <property type="component" value="Chromosome"/>
</dbReference>
<dbReference type="EMBL" id="CP036164">
    <property type="protein sequence ID" value="QBF47125.1"/>
    <property type="molecule type" value="Genomic_DNA"/>
</dbReference>
<protein>
    <submittedName>
        <fullName evidence="1">Uncharacterized protein</fullName>
    </submittedName>
</protein>
<dbReference type="OrthoDB" id="3688489at2"/>
<reference evidence="1 2" key="1">
    <citation type="submission" date="2019-02" db="EMBL/GenBank/DDBJ databases">
        <title>Genomic data mining of an Antarctic deep-sea actinobacterium, Janibacterlimosus P3-3-X1.</title>
        <authorList>
            <person name="Liao L."/>
            <person name="Chen B."/>
        </authorList>
    </citation>
    <scope>NUCLEOTIDE SEQUENCE [LARGE SCALE GENOMIC DNA]</scope>
    <source>
        <strain evidence="1 2">P3-3-X1</strain>
    </source>
</reference>
<organism evidence="1 2">
    <name type="scientific">Janibacter limosus</name>
    <dbReference type="NCBI Taxonomy" id="53458"/>
    <lineage>
        <taxon>Bacteria</taxon>
        <taxon>Bacillati</taxon>
        <taxon>Actinomycetota</taxon>
        <taxon>Actinomycetes</taxon>
        <taxon>Micrococcales</taxon>
        <taxon>Intrasporangiaceae</taxon>
        <taxon>Janibacter</taxon>
    </lineage>
</organism>
<proteinExistence type="predicted"/>
<gene>
    <name evidence="1" type="ORF">EXU32_13240</name>
</gene>
<name>A0A4P6MYQ5_9MICO</name>
<sequence>MTGPDQIMGFLGGTAGPEWVRVGVDAVSAQLWTILGVPPDLASRLQRDGIKPGEVIDEWWRAGVPLPEVAAWLAADLTCDEALEQRADGVGPERARAFGALRDLPGVDDI</sequence>
<accession>A0A4P6MYQ5</accession>
<keyword evidence="2" id="KW-1185">Reference proteome</keyword>
<evidence type="ECO:0000313" key="1">
    <source>
        <dbReference type="EMBL" id="QBF47125.1"/>
    </source>
</evidence>
<dbReference type="KEGG" id="jli:EXU32_13240"/>
<dbReference type="AlphaFoldDB" id="A0A4P6MYQ5"/>